<keyword evidence="2" id="KW-1185">Reference proteome</keyword>
<comment type="caution">
    <text evidence="1">The sequence shown here is derived from an EMBL/GenBank/DDBJ whole genome shotgun (WGS) entry which is preliminary data.</text>
</comment>
<dbReference type="EMBL" id="MU866636">
    <property type="protein sequence ID" value="KAK4171127.1"/>
    <property type="molecule type" value="Genomic_DNA"/>
</dbReference>
<reference evidence="1" key="1">
    <citation type="journal article" date="2023" name="Mol. Phylogenet. Evol.">
        <title>Genome-scale phylogeny and comparative genomics of the fungal order Sordariales.</title>
        <authorList>
            <person name="Hensen N."/>
            <person name="Bonometti L."/>
            <person name="Westerberg I."/>
            <person name="Brannstrom I.O."/>
            <person name="Guillou S."/>
            <person name="Cros-Aarteil S."/>
            <person name="Calhoun S."/>
            <person name="Haridas S."/>
            <person name="Kuo A."/>
            <person name="Mondo S."/>
            <person name="Pangilinan J."/>
            <person name="Riley R."/>
            <person name="LaButti K."/>
            <person name="Andreopoulos B."/>
            <person name="Lipzen A."/>
            <person name="Chen C."/>
            <person name="Yan M."/>
            <person name="Daum C."/>
            <person name="Ng V."/>
            <person name="Clum A."/>
            <person name="Steindorff A."/>
            <person name="Ohm R.A."/>
            <person name="Martin F."/>
            <person name="Silar P."/>
            <person name="Natvig D.O."/>
            <person name="Lalanne C."/>
            <person name="Gautier V."/>
            <person name="Ament-Velasquez S.L."/>
            <person name="Kruys A."/>
            <person name="Hutchinson M.I."/>
            <person name="Powell A.J."/>
            <person name="Barry K."/>
            <person name="Miller A.N."/>
            <person name="Grigoriev I.V."/>
            <person name="Debuchy R."/>
            <person name="Gladieux P."/>
            <person name="Hiltunen Thoren M."/>
            <person name="Johannesson H."/>
        </authorList>
    </citation>
    <scope>NUCLEOTIDE SEQUENCE</scope>
    <source>
        <strain evidence="1">CBS 892.96</strain>
    </source>
</reference>
<organism evidence="1 2">
    <name type="scientific">Triangularia setosa</name>
    <dbReference type="NCBI Taxonomy" id="2587417"/>
    <lineage>
        <taxon>Eukaryota</taxon>
        <taxon>Fungi</taxon>
        <taxon>Dikarya</taxon>
        <taxon>Ascomycota</taxon>
        <taxon>Pezizomycotina</taxon>
        <taxon>Sordariomycetes</taxon>
        <taxon>Sordariomycetidae</taxon>
        <taxon>Sordariales</taxon>
        <taxon>Podosporaceae</taxon>
        <taxon>Triangularia</taxon>
    </lineage>
</organism>
<evidence type="ECO:0000313" key="1">
    <source>
        <dbReference type="EMBL" id="KAK4171127.1"/>
    </source>
</evidence>
<proteinExistence type="predicted"/>
<feature type="non-terminal residue" evidence="1">
    <location>
        <position position="83"/>
    </location>
</feature>
<sequence length="83" mass="10167">MAQAEAFLISRPWFIFQIEVAEEKMSYGRLSVEDKRRYPYSAQNQVIKWWKERGDWRDEFNRGSWVTAWKWQHESPSPEQEDL</sequence>
<reference evidence="1" key="2">
    <citation type="submission" date="2023-05" db="EMBL/GenBank/DDBJ databases">
        <authorList>
            <consortium name="Lawrence Berkeley National Laboratory"/>
            <person name="Steindorff A."/>
            <person name="Hensen N."/>
            <person name="Bonometti L."/>
            <person name="Westerberg I."/>
            <person name="Brannstrom I.O."/>
            <person name="Guillou S."/>
            <person name="Cros-Aarteil S."/>
            <person name="Calhoun S."/>
            <person name="Haridas S."/>
            <person name="Kuo A."/>
            <person name="Mondo S."/>
            <person name="Pangilinan J."/>
            <person name="Riley R."/>
            <person name="Labutti K."/>
            <person name="Andreopoulos B."/>
            <person name="Lipzen A."/>
            <person name="Chen C."/>
            <person name="Yanf M."/>
            <person name="Daum C."/>
            <person name="Ng V."/>
            <person name="Clum A."/>
            <person name="Ohm R."/>
            <person name="Martin F."/>
            <person name="Silar P."/>
            <person name="Natvig D."/>
            <person name="Lalanne C."/>
            <person name="Gautier V."/>
            <person name="Ament-Velasquez S.L."/>
            <person name="Kruys A."/>
            <person name="Hutchinson M.I."/>
            <person name="Powell A.J."/>
            <person name="Barry K."/>
            <person name="Miller A.N."/>
            <person name="Grigoriev I.V."/>
            <person name="Debuchy R."/>
            <person name="Gladieux P."/>
            <person name="Thoren M.H."/>
            <person name="Johannesson H."/>
        </authorList>
    </citation>
    <scope>NUCLEOTIDE SEQUENCE</scope>
    <source>
        <strain evidence="1">CBS 892.96</strain>
    </source>
</reference>
<protein>
    <submittedName>
        <fullName evidence="1">Uncharacterized protein</fullName>
    </submittedName>
</protein>
<gene>
    <name evidence="1" type="ORF">QBC36DRAFT_295652</name>
</gene>
<dbReference type="AlphaFoldDB" id="A0AAN7A3L3"/>
<name>A0AAN7A3L3_9PEZI</name>
<accession>A0AAN7A3L3</accession>
<dbReference type="Proteomes" id="UP001302321">
    <property type="component" value="Unassembled WGS sequence"/>
</dbReference>
<evidence type="ECO:0000313" key="2">
    <source>
        <dbReference type="Proteomes" id="UP001302321"/>
    </source>
</evidence>